<organism evidence="1 2">
    <name type="scientific">Boeremia exigua</name>
    <dbReference type="NCBI Taxonomy" id="749465"/>
    <lineage>
        <taxon>Eukaryota</taxon>
        <taxon>Fungi</taxon>
        <taxon>Dikarya</taxon>
        <taxon>Ascomycota</taxon>
        <taxon>Pezizomycotina</taxon>
        <taxon>Dothideomycetes</taxon>
        <taxon>Pleosporomycetidae</taxon>
        <taxon>Pleosporales</taxon>
        <taxon>Pleosporineae</taxon>
        <taxon>Didymellaceae</taxon>
        <taxon>Boeremia</taxon>
    </lineage>
</organism>
<reference evidence="1" key="1">
    <citation type="submission" date="2022-11" db="EMBL/GenBank/DDBJ databases">
        <title>Genome Sequence of Boeremia exigua.</title>
        <authorList>
            <person name="Buettner E."/>
        </authorList>
    </citation>
    <scope>NUCLEOTIDE SEQUENCE</scope>
    <source>
        <strain evidence="1">CU02</strain>
    </source>
</reference>
<dbReference type="Proteomes" id="UP001153331">
    <property type="component" value="Unassembled WGS sequence"/>
</dbReference>
<name>A0ACC2IIU2_9PLEO</name>
<evidence type="ECO:0000313" key="1">
    <source>
        <dbReference type="EMBL" id="KAJ8115061.1"/>
    </source>
</evidence>
<accession>A0ACC2IIU2</accession>
<evidence type="ECO:0000313" key="2">
    <source>
        <dbReference type="Proteomes" id="UP001153331"/>
    </source>
</evidence>
<comment type="caution">
    <text evidence="1">The sequence shown here is derived from an EMBL/GenBank/DDBJ whole genome shotgun (WGS) entry which is preliminary data.</text>
</comment>
<keyword evidence="2" id="KW-1185">Reference proteome</keyword>
<dbReference type="EMBL" id="JAPHNI010000160">
    <property type="protein sequence ID" value="KAJ8115061.1"/>
    <property type="molecule type" value="Genomic_DNA"/>
</dbReference>
<gene>
    <name evidence="1" type="ORF">OPT61_g3207</name>
</gene>
<sequence>MAAAIEPKTALILRAELATKSRSVPSEDIKVDITRSPTEDTEDATSVSAQDTRTLLHIYFQSDCGSKSITPTLSPSQERRWGPTPKEQKARRAAKKAAKKLRSASRLCPTPTTPVESAALPISTGPAEATGDSYFMHTPYLSFHVPPSVLYVGTDRYSPSIPVALVTSGCFWRAYRIQLGRALSLPGVIDPRGVVSWRHNGGSKTVLRDNDRNGDGRLLKGYKVRGWRLWGETGKSYVHTIRNQRKAGQLFDDPDNNDKSDNRTTRHKVRADEVVHLTWTRPLSRHTRLYSFKFRGIEFQWKGTGTVSEGRECGWMLRFCHLKLVAKIPINVESEKEEGTREVCLGKYTSSVAAEKSGTLTVFDQVVVRFAMEWMPSLIEEEMQGAEKTGSLDCNAEENQVSNLKRGSLYQLIVATVLCMASAEKEKRHTLMDLVIGILENAGNGGG</sequence>
<protein>
    <submittedName>
        <fullName evidence="1">Uncharacterized protein</fullName>
    </submittedName>
</protein>
<proteinExistence type="predicted"/>